<feature type="domain" description="Flagellar hook-associated protein 2 C-terminal" evidence="7">
    <location>
        <begin position="228"/>
        <end position="521"/>
    </location>
</feature>
<dbReference type="STRING" id="439228.SAMN06295920_101473"/>
<evidence type="ECO:0000256" key="5">
    <source>
        <dbReference type="RuleBase" id="RU362066"/>
    </source>
</evidence>
<comment type="similarity">
    <text evidence="1 5">Belongs to the FliD family.</text>
</comment>
<feature type="domain" description="Flagellar hook-associated protein 2 N-terminal" evidence="6">
    <location>
        <begin position="16"/>
        <end position="114"/>
    </location>
</feature>
<dbReference type="InterPro" id="IPR003481">
    <property type="entry name" value="FliD_N"/>
</dbReference>
<evidence type="ECO:0000256" key="3">
    <source>
        <dbReference type="ARBA" id="ARBA00023054"/>
    </source>
</evidence>
<dbReference type="PANTHER" id="PTHR30288">
    <property type="entry name" value="FLAGELLAR CAP/ASSEMBLY PROTEIN FLID"/>
    <property type="match status" value="1"/>
</dbReference>
<gene>
    <name evidence="8" type="ORF">SAMN06295920_101473</name>
</gene>
<keyword evidence="9" id="KW-1185">Reference proteome</keyword>
<name>A0A1T5A193_9SPHN</name>
<dbReference type="GO" id="GO:0007155">
    <property type="term" value="P:cell adhesion"/>
    <property type="evidence" value="ECO:0007669"/>
    <property type="project" value="InterPro"/>
</dbReference>
<dbReference type="Proteomes" id="UP000189818">
    <property type="component" value="Unassembled WGS sequence"/>
</dbReference>
<keyword evidence="8" id="KW-0966">Cell projection</keyword>
<dbReference type="GO" id="GO:0009424">
    <property type="term" value="C:bacterial-type flagellum hook"/>
    <property type="evidence" value="ECO:0007669"/>
    <property type="project" value="UniProtKB-UniRule"/>
</dbReference>
<evidence type="ECO:0000313" key="9">
    <source>
        <dbReference type="Proteomes" id="UP000189818"/>
    </source>
</evidence>
<dbReference type="OrthoDB" id="7388356at2"/>
<accession>A0A1T5A193</accession>
<comment type="subcellular location">
    <subcellularLocation>
        <location evidence="5">Secreted</location>
    </subcellularLocation>
    <subcellularLocation>
        <location evidence="5">Bacterial flagellum</location>
    </subcellularLocation>
</comment>
<comment type="function">
    <text evidence="5">Required for morphogenesis and for the elongation of the flagellar filament by facilitating polymerization of the flagellin monomers at the tip of growing filament. Forms a capping structure, which prevents flagellin subunits (transported through the central channel of the flagellum) from leaking out without polymerization at the distal end.</text>
</comment>
<dbReference type="PANTHER" id="PTHR30288:SF0">
    <property type="entry name" value="FLAGELLAR HOOK-ASSOCIATED PROTEIN 2"/>
    <property type="match status" value="1"/>
</dbReference>
<evidence type="ECO:0000313" key="8">
    <source>
        <dbReference type="EMBL" id="SKB28801.1"/>
    </source>
</evidence>
<reference evidence="9" key="1">
    <citation type="submission" date="2017-02" db="EMBL/GenBank/DDBJ databases">
        <authorList>
            <person name="Varghese N."/>
            <person name="Submissions S."/>
        </authorList>
    </citation>
    <scope>NUCLEOTIDE SEQUENCE [LARGE SCALE GENOMIC DNA]</scope>
    <source>
        <strain evidence="9">UM2</strain>
    </source>
</reference>
<dbReference type="GO" id="GO:0071973">
    <property type="term" value="P:bacterial-type flagellum-dependent cell motility"/>
    <property type="evidence" value="ECO:0007669"/>
    <property type="project" value="TreeGrafter"/>
</dbReference>
<keyword evidence="8" id="KW-0969">Cilium</keyword>
<evidence type="ECO:0000256" key="1">
    <source>
        <dbReference type="ARBA" id="ARBA00009764"/>
    </source>
</evidence>
<sequence length="543" mass="54746">MVTSVGSSILTALGASSIDTSSLVDQLATAAIANKTKALTARETANTAKISDLANAVNSITTFSSSLSSLISGGSLFTQPTSSNSSIVNVSAVAGSRLSGLSSTIKVERIASAQTLTAAALPGAASPVGLGTMELTVGDKTKTITITSANNSLAGLAQAIKDSGLGVSASIVTDSTGARLVVKGATGEANAFSLKVTSGTAGELDRFAFDPATYDPDAVTGLTLQQEAQDAQIIVDGVTVNKASNSFSDVIPGVKIDLVSASPGTTVSIGSSQPVDSIKQAVSDFVAAYNEMKATLTSMTGTEGSLRSDAGIRALVTKLGALTSTRLTYSSDGSPTTLAEIGVSTNRDGTLSLDSAKLSSVMASNPAAVEAMFNPGQRSDNPLIQITNAVGQVKGGVYTVTNATPGVAGTTAQATLDGGYTLPLGATGVQASFTSAAAGLAFDVLGPVASATITIDLGLQGALDAIKNELTASSGQLTASQTRLDNEKKSIADDKDKLAARDTAYRAQLTAQYTRMQGALSAFSSTQSYLSQQIKLWTNDSSS</sequence>
<dbReference type="Pfam" id="PF02465">
    <property type="entry name" value="FliD_N"/>
    <property type="match status" value="1"/>
</dbReference>
<dbReference type="InterPro" id="IPR010809">
    <property type="entry name" value="FliD_C"/>
</dbReference>
<protein>
    <recommendedName>
        <fullName evidence="5">Flagellar hook-associated protein 2</fullName>
        <shortName evidence="5">HAP2</shortName>
    </recommendedName>
    <alternativeName>
        <fullName evidence="5">Flagellar cap protein</fullName>
    </alternativeName>
</protein>
<keyword evidence="3" id="KW-0175">Coiled coil</keyword>
<dbReference type="RefSeq" id="WP_079646414.1">
    <property type="nucleotide sequence ID" value="NZ_FUYM01000001.1"/>
</dbReference>
<dbReference type="GO" id="GO:0005576">
    <property type="term" value="C:extracellular region"/>
    <property type="evidence" value="ECO:0007669"/>
    <property type="project" value="UniProtKB-SubCell"/>
</dbReference>
<keyword evidence="4 5" id="KW-0975">Bacterial flagellum</keyword>
<comment type="subunit">
    <text evidence="2 5">Homopentamer.</text>
</comment>
<organism evidence="8 9">
    <name type="scientific">Rhizorhabdus histidinilytica</name>
    <dbReference type="NCBI Taxonomy" id="439228"/>
    <lineage>
        <taxon>Bacteria</taxon>
        <taxon>Pseudomonadati</taxon>
        <taxon>Pseudomonadota</taxon>
        <taxon>Alphaproteobacteria</taxon>
        <taxon>Sphingomonadales</taxon>
        <taxon>Sphingomonadaceae</taxon>
        <taxon>Rhizorhabdus</taxon>
    </lineage>
</organism>
<evidence type="ECO:0000256" key="4">
    <source>
        <dbReference type="ARBA" id="ARBA00023143"/>
    </source>
</evidence>
<dbReference type="Pfam" id="PF07195">
    <property type="entry name" value="FliD_C"/>
    <property type="match status" value="1"/>
</dbReference>
<evidence type="ECO:0000259" key="6">
    <source>
        <dbReference type="Pfam" id="PF02465"/>
    </source>
</evidence>
<keyword evidence="8" id="KW-0282">Flagellum</keyword>
<evidence type="ECO:0000259" key="7">
    <source>
        <dbReference type="Pfam" id="PF07195"/>
    </source>
</evidence>
<dbReference type="AlphaFoldDB" id="A0A1T5A193"/>
<dbReference type="GO" id="GO:0009421">
    <property type="term" value="C:bacterial-type flagellum filament cap"/>
    <property type="evidence" value="ECO:0007669"/>
    <property type="project" value="InterPro"/>
</dbReference>
<proteinExistence type="inferred from homology"/>
<keyword evidence="5" id="KW-0964">Secreted</keyword>
<evidence type="ECO:0000256" key="2">
    <source>
        <dbReference type="ARBA" id="ARBA00011255"/>
    </source>
</evidence>
<dbReference type="InterPro" id="IPR040026">
    <property type="entry name" value="FliD"/>
</dbReference>
<dbReference type="EMBL" id="FUYM01000001">
    <property type="protein sequence ID" value="SKB28801.1"/>
    <property type="molecule type" value="Genomic_DNA"/>
</dbReference>